<dbReference type="InterPro" id="IPR000595">
    <property type="entry name" value="cNMP-bd_dom"/>
</dbReference>
<dbReference type="InterPro" id="IPR018490">
    <property type="entry name" value="cNMP-bd_dom_sf"/>
</dbReference>
<keyword evidence="3" id="KW-0804">Transcription</keyword>
<reference evidence="6" key="2">
    <citation type="submission" date="2023-01" db="EMBL/GenBank/DDBJ databases">
        <authorList>
            <person name="Sun Q."/>
            <person name="Evtushenko L."/>
        </authorList>
    </citation>
    <scope>NUCLEOTIDE SEQUENCE</scope>
    <source>
        <strain evidence="6">VKM B-2347</strain>
    </source>
</reference>
<dbReference type="GO" id="GO:0003700">
    <property type="term" value="F:DNA-binding transcription factor activity"/>
    <property type="evidence" value="ECO:0007669"/>
    <property type="project" value="TreeGrafter"/>
</dbReference>
<dbReference type="InterPro" id="IPR050397">
    <property type="entry name" value="Env_Response_Regulators"/>
</dbReference>
<keyword evidence="1" id="KW-0805">Transcription regulation</keyword>
<dbReference type="PANTHER" id="PTHR24567:SF75">
    <property type="entry name" value="FUMARATE AND NITRATE REDUCTION REGULATORY PROTEIN"/>
    <property type="match status" value="1"/>
</dbReference>
<dbReference type="Pfam" id="PF13545">
    <property type="entry name" value="HTH_Crp_2"/>
    <property type="match status" value="1"/>
</dbReference>
<keyword evidence="7" id="KW-1185">Reference proteome</keyword>
<dbReference type="PANTHER" id="PTHR24567">
    <property type="entry name" value="CRP FAMILY TRANSCRIPTIONAL REGULATORY PROTEIN"/>
    <property type="match status" value="1"/>
</dbReference>
<dbReference type="InterPro" id="IPR036390">
    <property type="entry name" value="WH_DNA-bd_sf"/>
</dbReference>
<evidence type="ECO:0000313" key="6">
    <source>
        <dbReference type="EMBL" id="GLK68513.1"/>
    </source>
</evidence>
<dbReference type="InterPro" id="IPR014710">
    <property type="entry name" value="RmlC-like_jellyroll"/>
</dbReference>
<dbReference type="SUPFAM" id="SSF51206">
    <property type="entry name" value="cAMP-binding domain-like"/>
    <property type="match status" value="1"/>
</dbReference>
<evidence type="ECO:0000259" key="4">
    <source>
        <dbReference type="PROSITE" id="PS50042"/>
    </source>
</evidence>
<dbReference type="PROSITE" id="PS51063">
    <property type="entry name" value="HTH_CRP_2"/>
    <property type="match status" value="1"/>
</dbReference>
<feature type="domain" description="HTH crp-type" evidence="5">
    <location>
        <begin position="175"/>
        <end position="248"/>
    </location>
</feature>
<accession>A0A9W6J362</accession>
<dbReference type="PROSITE" id="PS50042">
    <property type="entry name" value="CNMP_BINDING_3"/>
    <property type="match status" value="1"/>
</dbReference>
<dbReference type="AlphaFoldDB" id="A0A9W6J362"/>
<dbReference type="SUPFAM" id="SSF46785">
    <property type="entry name" value="Winged helix' DNA-binding domain"/>
    <property type="match status" value="1"/>
</dbReference>
<reference evidence="6" key="1">
    <citation type="journal article" date="2014" name="Int. J. Syst. Evol. Microbiol.">
        <title>Complete genome sequence of Corynebacterium casei LMG S-19264T (=DSM 44701T), isolated from a smear-ripened cheese.</title>
        <authorList>
            <consortium name="US DOE Joint Genome Institute (JGI-PGF)"/>
            <person name="Walter F."/>
            <person name="Albersmeier A."/>
            <person name="Kalinowski J."/>
            <person name="Ruckert C."/>
        </authorList>
    </citation>
    <scope>NUCLEOTIDE SEQUENCE</scope>
    <source>
        <strain evidence="6">VKM B-2347</strain>
    </source>
</reference>
<evidence type="ECO:0000256" key="1">
    <source>
        <dbReference type="ARBA" id="ARBA00023015"/>
    </source>
</evidence>
<proteinExistence type="predicted"/>
<evidence type="ECO:0000256" key="2">
    <source>
        <dbReference type="ARBA" id="ARBA00023125"/>
    </source>
</evidence>
<evidence type="ECO:0000256" key="3">
    <source>
        <dbReference type="ARBA" id="ARBA00023163"/>
    </source>
</evidence>
<dbReference type="CDD" id="cd00038">
    <property type="entry name" value="CAP_ED"/>
    <property type="match status" value="1"/>
</dbReference>
<comment type="caution">
    <text evidence="6">The sequence shown here is derived from an EMBL/GenBank/DDBJ whole genome shotgun (WGS) entry which is preliminary data.</text>
</comment>
<dbReference type="PRINTS" id="PR00034">
    <property type="entry name" value="HTHCRP"/>
</dbReference>
<evidence type="ECO:0000259" key="5">
    <source>
        <dbReference type="PROSITE" id="PS51063"/>
    </source>
</evidence>
<feature type="domain" description="Cyclic nucleotide-binding" evidence="4">
    <location>
        <begin position="44"/>
        <end position="113"/>
    </location>
</feature>
<dbReference type="CDD" id="cd00092">
    <property type="entry name" value="HTH_CRP"/>
    <property type="match status" value="1"/>
</dbReference>
<evidence type="ECO:0000313" key="7">
    <source>
        <dbReference type="Proteomes" id="UP001143372"/>
    </source>
</evidence>
<dbReference type="GO" id="GO:0003677">
    <property type="term" value="F:DNA binding"/>
    <property type="evidence" value="ECO:0007669"/>
    <property type="project" value="UniProtKB-KW"/>
</dbReference>
<dbReference type="SMART" id="SM00100">
    <property type="entry name" value="cNMP"/>
    <property type="match status" value="1"/>
</dbReference>
<gene>
    <name evidence="6" type="primary">fixK</name>
    <name evidence="6" type="ORF">GCM10008179_21510</name>
</gene>
<dbReference type="Gene3D" id="2.60.120.10">
    <property type="entry name" value="Jelly Rolls"/>
    <property type="match status" value="1"/>
</dbReference>
<sequence length="256" mass="28085">MSQTSDAQPAAAVTEIQAGAFDRPRCRRDGTSACEGCGVRAFSVCGSLATDELDALNTMSEKAHFAAKETLFLQGDRADFVFNITSGTLRLYKLLPDGRRQIVGFLLPGDFVGLSLSERYGFSADAIDAVSACRFDRSDFVAFVDRKPHLLRRLHEAATHELTVAQDHMVLLGRRSAEEKVSSFLLTMRERLHRLGASAVTIPLPMTRQDLADHLGLTLETVSRIVSKLAREKVLLVVPDGLRIMNPSRLEQIGAS</sequence>
<protein>
    <submittedName>
        <fullName evidence="6">Nitrogen fixation regulation protein FixK</fullName>
    </submittedName>
</protein>
<dbReference type="InterPro" id="IPR036388">
    <property type="entry name" value="WH-like_DNA-bd_sf"/>
</dbReference>
<dbReference type="InterPro" id="IPR012318">
    <property type="entry name" value="HTH_CRP"/>
</dbReference>
<dbReference type="Gene3D" id="1.10.10.10">
    <property type="entry name" value="Winged helix-like DNA-binding domain superfamily/Winged helix DNA-binding domain"/>
    <property type="match status" value="1"/>
</dbReference>
<name>A0A9W6J362_9HYPH</name>
<dbReference type="Pfam" id="PF00027">
    <property type="entry name" value="cNMP_binding"/>
    <property type="match status" value="1"/>
</dbReference>
<dbReference type="GO" id="GO:0005829">
    <property type="term" value="C:cytosol"/>
    <property type="evidence" value="ECO:0007669"/>
    <property type="project" value="TreeGrafter"/>
</dbReference>
<dbReference type="EMBL" id="BSFI01000008">
    <property type="protein sequence ID" value="GLK68513.1"/>
    <property type="molecule type" value="Genomic_DNA"/>
</dbReference>
<keyword evidence="2" id="KW-0238">DNA-binding</keyword>
<dbReference type="Proteomes" id="UP001143372">
    <property type="component" value="Unassembled WGS sequence"/>
</dbReference>
<dbReference type="RefSeq" id="WP_271168748.1">
    <property type="nucleotide sequence ID" value="NZ_BSFI01000008.1"/>
</dbReference>
<dbReference type="SMART" id="SM00419">
    <property type="entry name" value="HTH_CRP"/>
    <property type="match status" value="1"/>
</dbReference>
<organism evidence="6 7">
    <name type="scientific">Hansschlegelia plantiphila</name>
    <dbReference type="NCBI Taxonomy" id="374655"/>
    <lineage>
        <taxon>Bacteria</taxon>
        <taxon>Pseudomonadati</taxon>
        <taxon>Pseudomonadota</taxon>
        <taxon>Alphaproteobacteria</taxon>
        <taxon>Hyphomicrobiales</taxon>
        <taxon>Methylopilaceae</taxon>
        <taxon>Hansschlegelia</taxon>
    </lineage>
</organism>